<dbReference type="SUPFAM" id="SSF52980">
    <property type="entry name" value="Restriction endonuclease-like"/>
    <property type="match status" value="1"/>
</dbReference>
<keyword evidence="9" id="KW-1185">Reference proteome</keyword>
<keyword evidence="2 6" id="KW-0255">Endonuclease</keyword>
<evidence type="ECO:0000256" key="6">
    <source>
        <dbReference type="PIRNR" id="PIRNR018267"/>
    </source>
</evidence>
<evidence type="ECO:0000256" key="7">
    <source>
        <dbReference type="SAM" id="MobiDB-lite"/>
    </source>
</evidence>
<reference evidence="8 9" key="1">
    <citation type="submission" date="2021-07" db="EMBL/GenBank/DDBJ databases">
        <authorList>
            <person name="Kim M.K."/>
        </authorList>
    </citation>
    <scope>NUCLEOTIDE SEQUENCE [LARGE SCALE GENOMIC DNA]</scope>
    <source>
        <strain evidence="8 9">HLY7-15</strain>
    </source>
</reference>
<proteinExistence type="inferred from homology"/>
<evidence type="ECO:0000256" key="5">
    <source>
        <dbReference type="ARBA" id="ARBA00023204"/>
    </source>
</evidence>
<evidence type="ECO:0000313" key="9">
    <source>
        <dbReference type="Proteomes" id="UP000774935"/>
    </source>
</evidence>
<organism evidence="8 9">
    <name type="scientific">Pontibacter populi</name>
    <dbReference type="NCBI Taxonomy" id="890055"/>
    <lineage>
        <taxon>Bacteria</taxon>
        <taxon>Pseudomonadati</taxon>
        <taxon>Bacteroidota</taxon>
        <taxon>Cytophagia</taxon>
        <taxon>Cytophagales</taxon>
        <taxon>Hymenobacteraceae</taxon>
        <taxon>Pontibacter</taxon>
    </lineage>
</organism>
<protein>
    <recommendedName>
        <fullName evidence="6">Very short patch repair endonuclease</fullName>
        <ecNumber evidence="6">3.1.-.-</ecNumber>
    </recommendedName>
</protein>
<feature type="region of interest" description="Disordered" evidence="7">
    <location>
        <begin position="1"/>
        <end position="31"/>
    </location>
</feature>
<dbReference type="InterPro" id="IPR004603">
    <property type="entry name" value="DNA_mismatch_endonuc_vsr"/>
</dbReference>
<dbReference type="RefSeq" id="WP_199110364.1">
    <property type="nucleotide sequence ID" value="NZ_JAHWXQ010000003.1"/>
</dbReference>
<evidence type="ECO:0000256" key="3">
    <source>
        <dbReference type="ARBA" id="ARBA00022763"/>
    </source>
</evidence>
<accession>A0ABS6XD65</accession>
<keyword evidence="1 6" id="KW-0540">Nuclease</keyword>
<keyword evidence="3 6" id="KW-0227">DNA damage</keyword>
<evidence type="ECO:0000256" key="4">
    <source>
        <dbReference type="ARBA" id="ARBA00022801"/>
    </source>
</evidence>
<name>A0ABS6XD65_9BACT</name>
<dbReference type="Proteomes" id="UP000774935">
    <property type="component" value="Unassembled WGS sequence"/>
</dbReference>
<dbReference type="InterPro" id="IPR011335">
    <property type="entry name" value="Restrct_endonuc-II-like"/>
</dbReference>
<gene>
    <name evidence="8" type="ORF">KYK27_12400</name>
</gene>
<dbReference type="NCBIfam" id="TIGR00632">
    <property type="entry name" value="vsr"/>
    <property type="match status" value="1"/>
</dbReference>
<dbReference type="CDD" id="cd00221">
    <property type="entry name" value="Vsr"/>
    <property type="match status" value="1"/>
</dbReference>
<keyword evidence="5 6" id="KW-0234">DNA repair</keyword>
<evidence type="ECO:0000313" key="8">
    <source>
        <dbReference type="EMBL" id="MBW3365852.1"/>
    </source>
</evidence>
<dbReference type="EC" id="3.1.-.-" evidence="6"/>
<dbReference type="Gene3D" id="3.40.960.10">
    <property type="entry name" value="VSR Endonuclease"/>
    <property type="match status" value="1"/>
</dbReference>
<sequence length="145" mass="17124">MKKYSRDARSPVPKNENTSKVMRANSSKNTKPEMKLRSELFHLGLRGYRVNHKELPGRPDVVFTKKKVAIFVNGCYWHRCPICNLPLPKHNTDFWSNKFERNVKRDQIKKNELEHLGYKVVLVWECEIKSKLDQVIEEIRKTISS</sequence>
<dbReference type="EMBL" id="JAHWXQ010000003">
    <property type="protein sequence ID" value="MBW3365852.1"/>
    <property type="molecule type" value="Genomic_DNA"/>
</dbReference>
<comment type="function">
    <text evidence="6">May nick specific sequences that contain T:G mispairs resulting from m5C-deamination.</text>
</comment>
<evidence type="ECO:0000256" key="2">
    <source>
        <dbReference type="ARBA" id="ARBA00022759"/>
    </source>
</evidence>
<dbReference type="PIRSF" id="PIRSF018267">
    <property type="entry name" value="VSR_endonuc"/>
    <property type="match status" value="1"/>
</dbReference>
<dbReference type="Pfam" id="PF03852">
    <property type="entry name" value="Vsr"/>
    <property type="match status" value="1"/>
</dbReference>
<keyword evidence="4 6" id="KW-0378">Hydrolase</keyword>
<evidence type="ECO:0000256" key="1">
    <source>
        <dbReference type="ARBA" id="ARBA00022722"/>
    </source>
</evidence>
<dbReference type="GO" id="GO:0004519">
    <property type="term" value="F:endonuclease activity"/>
    <property type="evidence" value="ECO:0007669"/>
    <property type="project" value="UniProtKB-KW"/>
</dbReference>
<comment type="similarity">
    <text evidence="6">Belongs to the vsr family.</text>
</comment>
<comment type="caution">
    <text evidence="8">The sequence shown here is derived from an EMBL/GenBank/DDBJ whole genome shotgun (WGS) entry which is preliminary data.</text>
</comment>
<feature type="compositionally biased region" description="Polar residues" evidence="7">
    <location>
        <begin position="15"/>
        <end position="29"/>
    </location>
</feature>